<proteinExistence type="predicted"/>
<feature type="transmembrane region" description="Helical" evidence="1">
    <location>
        <begin position="495"/>
        <end position="516"/>
    </location>
</feature>
<keyword evidence="1" id="KW-1133">Transmembrane helix</keyword>
<dbReference type="AlphaFoldDB" id="A0A0C2Z9R1"/>
<reference evidence="3" key="2">
    <citation type="submission" date="2015-01" db="EMBL/GenBank/DDBJ databases">
        <title>Evolutionary Origins and Diversification of the Mycorrhizal Mutualists.</title>
        <authorList>
            <consortium name="DOE Joint Genome Institute"/>
            <consortium name="Mycorrhizal Genomics Consortium"/>
            <person name="Kohler A."/>
            <person name="Kuo A."/>
            <person name="Nagy L.G."/>
            <person name="Floudas D."/>
            <person name="Copeland A."/>
            <person name="Barry K.W."/>
            <person name="Cichocki N."/>
            <person name="Veneault-Fourrey C."/>
            <person name="LaButti K."/>
            <person name="Lindquist E.A."/>
            <person name="Lipzen A."/>
            <person name="Lundell T."/>
            <person name="Morin E."/>
            <person name="Murat C."/>
            <person name="Riley R."/>
            <person name="Ohm R."/>
            <person name="Sun H."/>
            <person name="Tunlid A."/>
            <person name="Henrissat B."/>
            <person name="Grigoriev I.V."/>
            <person name="Hibbett D.S."/>
            <person name="Martin F."/>
        </authorList>
    </citation>
    <scope>NUCLEOTIDE SEQUENCE [LARGE SCALE GENOMIC DNA]</scope>
    <source>
        <strain evidence="3">h7</strain>
    </source>
</reference>
<dbReference type="STRING" id="686832.A0A0C2Z9R1"/>
<protein>
    <submittedName>
        <fullName evidence="2">Uncharacterized protein</fullName>
    </submittedName>
</protein>
<accession>A0A0C2Z9R1</accession>
<feature type="transmembrane region" description="Helical" evidence="1">
    <location>
        <begin position="199"/>
        <end position="219"/>
    </location>
</feature>
<evidence type="ECO:0000313" key="2">
    <source>
        <dbReference type="EMBL" id="KIM49887.1"/>
    </source>
</evidence>
<dbReference type="OrthoDB" id="5392263at2759"/>
<feature type="transmembrane region" description="Helical" evidence="1">
    <location>
        <begin position="548"/>
        <end position="572"/>
    </location>
</feature>
<feature type="transmembrane region" description="Helical" evidence="1">
    <location>
        <begin position="403"/>
        <end position="427"/>
    </location>
</feature>
<keyword evidence="1" id="KW-0812">Transmembrane</keyword>
<organism evidence="2 3">
    <name type="scientific">Hebeloma cylindrosporum</name>
    <dbReference type="NCBI Taxonomy" id="76867"/>
    <lineage>
        <taxon>Eukaryota</taxon>
        <taxon>Fungi</taxon>
        <taxon>Dikarya</taxon>
        <taxon>Basidiomycota</taxon>
        <taxon>Agaricomycotina</taxon>
        <taxon>Agaricomycetes</taxon>
        <taxon>Agaricomycetidae</taxon>
        <taxon>Agaricales</taxon>
        <taxon>Agaricineae</taxon>
        <taxon>Hymenogastraceae</taxon>
        <taxon>Hebeloma</taxon>
    </lineage>
</organism>
<sequence>MRLYNTGFGLSSQSPAKRFHASSAVNFHQCLKAINNKTVDGKTDNHGNLLPPSISNATAVTYDLCVSECGATQEPFQWTVFSQQFASWLLPWLALVSQLPFGANDKLDNLESMLLTLGSPTLAAYSLSLTVLNGRWVAQLFWSYRYPNARNAARILSSLQQSPLRVDTDGALLASLIMLPQNDEWWAELVVWLEYTHTWSISAATSIAWVIIAYTFTIVDYFSQGFQNVLNANGQGVGSIGSLWFWLLPIIIGWLQLSPKCDSTRLYQAVDRANSIAYVATPTSQPIKAINVSQKRAISIKRAELDDARVDERSTPPVYNYARFLPWVQSVVVVSNTFGIISERDHHHDPVIPGTQWRDRNSPGHDPPMALQIENYTYPRSGSMYHAPRHKWGLDSSAFSRMFIASTLALLLQWGTTGAAIIIIWFTPTIGLGCRSASYIAYGLLSTLVWMMLLTSSILTYYSINSPTIRGRVIPPFPARVARWLSIFLRRLGKLIAVLNALLLIATGLLQFSSFYDRCYCNSSVMGLGKRAYDVIVLVPDDIGGMRAAWIGGFVLAAGAATIFAGFVTIFIDPPLPP</sequence>
<evidence type="ECO:0000256" key="1">
    <source>
        <dbReference type="SAM" id="Phobius"/>
    </source>
</evidence>
<keyword evidence="3" id="KW-1185">Reference proteome</keyword>
<keyword evidence="1" id="KW-0472">Membrane</keyword>
<dbReference type="Proteomes" id="UP000053424">
    <property type="component" value="Unassembled WGS sequence"/>
</dbReference>
<evidence type="ECO:0000313" key="3">
    <source>
        <dbReference type="Proteomes" id="UP000053424"/>
    </source>
</evidence>
<name>A0A0C2Z9R1_HEBCY</name>
<gene>
    <name evidence="2" type="ORF">M413DRAFT_15651</name>
</gene>
<reference evidence="2 3" key="1">
    <citation type="submission" date="2014-04" db="EMBL/GenBank/DDBJ databases">
        <authorList>
            <consortium name="DOE Joint Genome Institute"/>
            <person name="Kuo A."/>
            <person name="Gay G."/>
            <person name="Dore J."/>
            <person name="Kohler A."/>
            <person name="Nagy L.G."/>
            <person name="Floudas D."/>
            <person name="Copeland A."/>
            <person name="Barry K.W."/>
            <person name="Cichocki N."/>
            <person name="Veneault-Fourrey C."/>
            <person name="LaButti K."/>
            <person name="Lindquist E.A."/>
            <person name="Lipzen A."/>
            <person name="Lundell T."/>
            <person name="Morin E."/>
            <person name="Murat C."/>
            <person name="Sun H."/>
            <person name="Tunlid A."/>
            <person name="Henrissat B."/>
            <person name="Grigoriev I.V."/>
            <person name="Hibbett D.S."/>
            <person name="Martin F."/>
            <person name="Nordberg H.P."/>
            <person name="Cantor M.N."/>
            <person name="Hua S.X."/>
        </authorList>
    </citation>
    <scope>NUCLEOTIDE SEQUENCE [LARGE SCALE GENOMIC DNA]</scope>
    <source>
        <strain evidence="3">h7</strain>
    </source>
</reference>
<feature type="transmembrane region" description="Helical" evidence="1">
    <location>
        <begin position="239"/>
        <end position="257"/>
    </location>
</feature>
<dbReference type="HOGENOM" id="CLU_015738_0_0_1"/>
<dbReference type="EMBL" id="KN831768">
    <property type="protein sequence ID" value="KIM49887.1"/>
    <property type="molecule type" value="Genomic_DNA"/>
</dbReference>
<feature type="transmembrane region" description="Helical" evidence="1">
    <location>
        <begin position="439"/>
        <end position="462"/>
    </location>
</feature>